<evidence type="ECO:0000313" key="1">
    <source>
        <dbReference type="EMBL" id="NME69971.1"/>
    </source>
</evidence>
<proteinExistence type="predicted"/>
<name>A0A7X9XAS0_9BACT</name>
<reference evidence="1 2" key="1">
    <citation type="submission" date="2020-04" db="EMBL/GenBank/DDBJ databases">
        <title>Flammeovirga sp. SR4, a novel species isolated from seawater.</title>
        <authorList>
            <person name="Wang X."/>
        </authorList>
    </citation>
    <scope>NUCLEOTIDE SEQUENCE [LARGE SCALE GENOMIC DNA]</scope>
    <source>
        <strain evidence="1 2">ATCC 23126</strain>
    </source>
</reference>
<dbReference type="Proteomes" id="UP000576082">
    <property type="component" value="Unassembled WGS sequence"/>
</dbReference>
<evidence type="ECO:0000313" key="2">
    <source>
        <dbReference type="Proteomes" id="UP000576082"/>
    </source>
</evidence>
<keyword evidence="2" id="KW-1185">Reference proteome</keyword>
<organism evidence="1 2">
    <name type="scientific">Flammeovirga aprica JL-4</name>
    <dbReference type="NCBI Taxonomy" id="694437"/>
    <lineage>
        <taxon>Bacteria</taxon>
        <taxon>Pseudomonadati</taxon>
        <taxon>Bacteroidota</taxon>
        <taxon>Cytophagia</taxon>
        <taxon>Cytophagales</taxon>
        <taxon>Flammeovirgaceae</taxon>
        <taxon>Flammeovirga</taxon>
    </lineage>
</organism>
<dbReference type="EMBL" id="JABANE010000052">
    <property type="protein sequence ID" value="NME69971.1"/>
    <property type="molecule type" value="Genomic_DNA"/>
</dbReference>
<sequence length="722" mass="83057">MNNSQRIFFIFALLFFSCLGEDVYAQKVNHYIKDIEIISDTTITNLTSHGIILNRKRRNEKTLPFHFNSIDQVFEVRVYLKNDDNIVDLKLIPTSEIKVVDYPLPVADNIYKFRIQFNKATTTLRPSIIIALWTADGKELPYEQQLMPFTNTSIEVIDKKGSEIRELYIGEEKEYEILTNHPMNIRVDNIWHEQEFMSWRVSRRENRIFLGVLPKSLNTFSTEIALETFAPNFLFGQPQYETLPLNLRFTVKAPRLTFLSTDKSEVVYDAEEHGQDGVEIQIQQNRKLLLNKTYRIEAQEEKGGKLVAELFTKNNLSNNRTMCSLRVYDYHNFQDGYLYIKDGDDPAFITNFSIISKTIIKSIQVLHAGKNWTDNLNVYPGETVAIKFEGEQMQHARYMFDGLRNLSIDSVNITKDMQTMQISIPININRKELKIFNGDEFTGHSLKVKEKQSPRNFDFVTIDYGNAPKLVSEIEKPIFYFKAMTDVILRFNPDWIDDGLLYGKQYITLDVRVIGPAGQLVEIAKDENIVICPGSSSPRYHNYEKNNCTDPLITLNKYLGIKTHRLQDWSKIEIYIKHQKDKYTEQVHTKKIEIYAARKSQFDVELSFPAGLLVKKTNEDDISSGISGISISAIAQFKFFKPGTIGKVRPYRIGVGSIALNAFNLSDNTDIDRDLGIVALGSVHPLQRPGRKLSLPLYVGFGYFLKADTFFWMIGPGISVSF</sequence>
<dbReference type="RefSeq" id="WP_169658221.1">
    <property type="nucleotide sequence ID" value="NZ_JABANE010000052.1"/>
</dbReference>
<dbReference type="AlphaFoldDB" id="A0A7X9XAS0"/>
<protein>
    <submittedName>
        <fullName evidence="1">Uncharacterized protein</fullName>
    </submittedName>
</protein>
<comment type="caution">
    <text evidence="1">The sequence shown here is derived from an EMBL/GenBank/DDBJ whole genome shotgun (WGS) entry which is preliminary data.</text>
</comment>
<gene>
    <name evidence="1" type="ORF">HHU12_18505</name>
</gene>
<dbReference type="PROSITE" id="PS51257">
    <property type="entry name" value="PROKAR_LIPOPROTEIN"/>
    <property type="match status" value="1"/>
</dbReference>
<accession>A0A7X9XAS0</accession>